<keyword evidence="4" id="KW-0963">Cytoplasm</keyword>
<evidence type="ECO:0000256" key="3">
    <source>
        <dbReference type="ARBA" id="ARBA00022840"/>
    </source>
</evidence>
<dbReference type="EMBL" id="UXSR01005356">
    <property type="protein sequence ID" value="VDD81352.1"/>
    <property type="molecule type" value="Genomic_DNA"/>
</dbReference>
<evidence type="ECO:0000313" key="11">
    <source>
        <dbReference type="WBParaSite" id="MCU_003747-RA"/>
    </source>
</evidence>
<dbReference type="PROSITE" id="PS50067">
    <property type="entry name" value="KINESIN_MOTOR_2"/>
    <property type="match status" value="1"/>
</dbReference>
<dbReference type="GO" id="GO:0003777">
    <property type="term" value="F:microtubule motor activity"/>
    <property type="evidence" value="ECO:0007669"/>
    <property type="project" value="InterPro"/>
</dbReference>
<dbReference type="PANTHER" id="PTHR47972">
    <property type="entry name" value="KINESIN-LIKE PROTEIN KLP-3"/>
    <property type="match status" value="1"/>
</dbReference>
<keyword evidence="5" id="KW-0505">Motor protein</keyword>
<accession>A0A0R3UIS4</accession>
<dbReference type="GO" id="GO:0015630">
    <property type="term" value="C:microtubule cytoskeleton"/>
    <property type="evidence" value="ECO:0007669"/>
    <property type="project" value="TreeGrafter"/>
</dbReference>
<dbReference type="WBParaSite" id="MCU_003747-RA">
    <property type="protein sequence ID" value="MCU_003747-RA"/>
    <property type="gene ID" value="MCU_003747"/>
</dbReference>
<gene>
    <name evidence="9" type="ORF">MCOS_LOCUS7355</name>
</gene>
<dbReference type="OrthoDB" id="3176171at2759"/>
<keyword evidence="6" id="KW-0175">Coiled coil</keyword>
<dbReference type="Proteomes" id="UP000267029">
    <property type="component" value="Unassembled WGS sequence"/>
</dbReference>
<keyword evidence="10" id="KW-1185">Reference proteome</keyword>
<dbReference type="AlphaFoldDB" id="A0A0R3UIS4"/>
<organism evidence="11">
    <name type="scientific">Mesocestoides corti</name>
    <name type="common">Flatworm</name>
    <dbReference type="NCBI Taxonomy" id="53468"/>
    <lineage>
        <taxon>Eukaryota</taxon>
        <taxon>Metazoa</taxon>
        <taxon>Spiralia</taxon>
        <taxon>Lophotrochozoa</taxon>
        <taxon>Platyhelminthes</taxon>
        <taxon>Cestoda</taxon>
        <taxon>Eucestoda</taxon>
        <taxon>Cyclophyllidea</taxon>
        <taxon>Mesocestoididae</taxon>
        <taxon>Mesocestoides</taxon>
    </lineage>
</organism>
<dbReference type="STRING" id="53468.A0A0R3UIS4"/>
<evidence type="ECO:0000256" key="7">
    <source>
        <dbReference type="SAM" id="MobiDB-lite"/>
    </source>
</evidence>
<reference evidence="9 10" key="1">
    <citation type="submission" date="2018-10" db="EMBL/GenBank/DDBJ databases">
        <authorList>
            <consortium name="Pathogen Informatics"/>
        </authorList>
    </citation>
    <scope>NUCLEOTIDE SEQUENCE [LARGE SCALE GENOMIC DNA]</scope>
</reference>
<feature type="domain" description="Kinesin motor" evidence="8">
    <location>
        <begin position="493"/>
        <end position="810"/>
    </location>
</feature>
<evidence type="ECO:0000313" key="9">
    <source>
        <dbReference type="EMBL" id="VDD81352.1"/>
    </source>
</evidence>
<feature type="region of interest" description="Disordered" evidence="7">
    <location>
        <begin position="1"/>
        <end position="23"/>
    </location>
</feature>
<dbReference type="GO" id="GO:0008017">
    <property type="term" value="F:microtubule binding"/>
    <property type="evidence" value="ECO:0007669"/>
    <property type="project" value="InterPro"/>
</dbReference>
<evidence type="ECO:0000256" key="1">
    <source>
        <dbReference type="ARBA" id="ARBA00004245"/>
    </source>
</evidence>
<dbReference type="InterPro" id="IPR027417">
    <property type="entry name" value="P-loop_NTPase"/>
</dbReference>
<dbReference type="PRINTS" id="PR00380">
    <property type="entry name" value="KINESINHEAVY"/>
</dbReference>
<dbReference type="GO" id="GO:0007018">
    <property type="term" value="P:microtubule-based movement"/>
    <property type="evidence" value="ECO:0007669"/>
    <property type="project" value="InterPro"/>
</dbReference>
<evidence type="ECO:0000256" key="6">
    <source>
        <dbReference type="SAM" id="Coils"/>
    </source>
</evidence>
<dbReference type="InterPro" id="IPR027640">
    <property type="entry name" value="Kinesin-like_fam"/>
</dbReference>
<dbReference type="GO" id="GO:0005524">
    <property type="term" value="F:ATP binding"/>
    <property type="evidence" value="ECO:0007669"/>
    <property type="project" value="UniProtKB-UniRule"/>
</dbReference>
<dbReference type="Pfam" id="PF00225">
    <property type="entry name" value="Kinesin"/>
    <property type="match status" value="1"/>
</dbReference>
<dbReference type="InterPro" id="IPR036961">
    <property type="entry name" value="Kinesin_motor_dom_sf"/>
</dbReference>
<keyword evidence="3 5" id="KW-0067">ATP-binding</keyword>
<sequence length="831" mass="93828">MEEVRARNAYPDATDAPSPPGTAIDNLKMPVAQFFDAISIIRSDKQNVLESTPLKRPPTDFVAPQDWSIYVKICCHLKQTEKRNECSDVGANRQNMKDDIQGRNCLIRLVSAFNRLYAEYSLLCDAVEKAREEPGHFLNHRDEEQRIRRSESHSDERKGRGDGNGTRDYRAPGVIPQQPENPICRGYDSANTCFTKLQLSQSASCNCVHCRPILGAANTNYETQARKTYVGCCTVGRRKPTKNSSNSADVFDCIQRHPPESSIWVKQVRRTWPQTVLTSDCEFEEESGSRIESVRLPIALELTLPRIQRQVQTVMAVCPFIFDPLEVIAELRATNYDTDACVGYLEKTKVLRDIIQEFLPTRTLRPPVSREIIEPMESAHRVFGMTEAELEAFLLHNKQRLQTIRRLQKDAVRRIQRLYTFGSGLVSVVQHILAERGGLRRLAENEDDVEKYKALVEQVSILSTENSQLKETLKKEEEKRKLLFNMMQEHLGNIRVFCRCRAIPHTVRAVEVTSHDTVSLTIGSVAEEYKFDRAFGTNATQAEIYTELVPLICSFMDGFNVSFITYGGESSGKTYTLLGGRDGVPETQGVVWRALRTVLSEKETRKNDWDINLKVGVVEVYNDTLIDLLGGVNGIHIRVDAGIDRMLEALRTAEIRTEDDIDELLRFCNAKRKVARTALNEASSRSHLIILVHMFAVSNIYQKSGSSVLAMCDLAGFEDIIKAETMGDQTLAKEAGFINRSLTALNRVFTSLKTQNPGAVSYRDSKLTYLLKPFFINSGKCILIVTVRTDRANLPSTQGTLRFGRDSRAVSLGRARRQISMEKLIQEVRAV</sequence>
<dbReference type="PANTHER" id="PTHR47972:SF65">
    <property type="entry name" value="KINESIN-LIKE PROTEIN"/>
    <property type="match status" value="1"/>
</dbReference>
<proteinExistence type="inferred from homology"/>
<evidence type="ECO:0000256" key="2">
    <source>
        <dbReference type="ARBA" id="ARBA00022741"/>
    </source>
</evidence>
<name>A0A0R3UIS4_MESCO</name>
<evidence type="ECO:0000256" key="5">
    <source>
        <dbReference type="PROSITE-ProRule" id="PRU00283"/>
    </source>
</evidence>
<feature type="compositionally biased region" description="Basic and acidic residues" evidence="7">
    <location>
        <begin position="135"/>
        <end position="170"/>
    </location>
</feature>
<evidence type="ECO:0000256" key="4">
    <source>
        <dbReference type="ARBA" id="ARBA00023212"/>
    </source>
</evidence>
<evidence type="ECO:0000313" key="10">
    <source>
        <dbReference type="Proteomes" id="UP000267029"/>
    </source>
</evidence>
<feature type="coiled-coil region" evidence="6">
    <location>
        <begin position="459"/>
        <end position="486"/>
    </location>
</feature>
<evidence type="ECO:0000259" key="8">
    <source>
        <dbReference type="PROSITE" id="PS50067"/>
    </source>
</evidence>
<dbReference type="SUPFAM" id="SSF52540">
    <property type="entry name" value="P-loop containing nucleoside triphosphate hydrolases"/>
    <property type="match status" value="1"/>
</dbReference>
<protein>
    <submittedName>
        <fullName evidence="11">Kinesin motor domain-containing protein</fullName>
    </submittedName>
</protein>
<reference evidence="11" key="2">
    <citation type="submission" date="2019-11" db="UniProtKB">
        <authorList>
            <consortium name="WormBaseParasite"/>
        </authorList>
    </citation>
    <scope>IDENTIFICATION</scope>
</reference>
<comment type="similarity">
    <text evidence="5">Belongs to the TRAFAC class myosin-kinesin ATPase superfamily. Kinesin family.</text>
</comment>
<dbReference type="SMART" id="SM00129">
    <property type="entry name" value="KISc"/>
    <property type="match status" value="1"/>
</dbReference>
<comment type="subcellular location">
    <subcellularLocation>
        <location evidence="1">Cytoplasm</location>
        <location evidence="1">Cytoskeleton</location>
    </subcellularLocation>
</comment>
<keyword evidence="4" id="KW-0206">Cytoskeleton</keyword>
<dbReference type="InterPro" id="IPR001752">
    <property type="entry name" value="Kinesin_motor_dom"/>
</dbReference>
<keyword evidence="2 5" id="KW-0547">Nucleotide-binding</keyword>
<dbReference type="Gene3D" id="3.40.850.10">
    <property type="entry name" value="Kinesin motor domain"/>
    <property type="match status" value="1"/>
</dbReference>
<feature type="binding site" evidence="5">
    <location>
        <begin position="567"/>
        <end position="574"/>
    </location>
    <ligand>
        <name>ATP</name>
        <dbReference type="ChEBI" id="CHEBI:30616"/>
    </ligand>
</feature>
<feature type="region of interest" description="Disordered" evidence="7">
    <location>
        <begin position="135"/>
        <end position="175"/>
    </location>
</feature>